<protein>
    <submittedName>
        <fullName evidence="2">Predicted DNA-binding transcriptional regulator YafY, contains an HTH and WYL domains</fullName>
    </submittedName>
</protein>
<dbReference type="Pfam" id="PF13280">
    <property type="entry name" value="WYL"/>
    <property type="match status" value="1"/>
</dbReference>
<proteinExistence type="predicted"/>
<dbReference type="InterPro" id="IPR026881">
    <property type="entry name" value="WYL_dom"/>
</dbReference>
<dbReference type="GO" id="GO:0003677">
    <property type="term" value="F:DNA binding"/>
    <property type="evidence" value="ECO:0007669"/>
    <property type="project" value="UniProtKB-KW"/>
</dbReference>
<name>A0A1I1RXB4_RUMAL</name>
<evidence type="ECO:0000313" key="3">
    <source>
        <dbReference type="Proteomes" id="UP000182192"/>
    </source>
</evidence>
<feature type="domain" description="WYL" evidence="1">
    <location>
        <begin position="143"/>
        <end position="215"/>
    </location>
</feature>
<dbReference type="AlphaFoldDB" id="A0A1I1RXB4"/>
<dbReference type="InterPro" id="IPR051534">
    <property type="entry name" value="CBASS_pafABC_assoc_protein"/>
</dbReference>
<dbReference type="PANTHER" id="PTHR34580">
    <property type="match status" value="1"/>
</dbReference>
<accession>A0A1I1RXB4</accession>
<dbReference type="PANTHER" id="PTHR34580:SF1">
    <property type="entry name" value="PROTEIN PAFC"/>
    <property type="match status" value="1"/>
</dbReference>
<sequence length="327" mass="37913">MSESNTKARILFLEHYLTEHTDEQHMVTAEELMKICEDNGYKANRNTLRDDIAVLQEQSVDVIIDHVGKFKAFYIGMRLFESAEIKTLIDAVSSSRFITAEKSEALIEKLSQLACKHDRQSLINSSVSSDRIKTESTGIFLTIDTVNTAINERKKISFQYVDYLPTKEEILRHEGKKYVVSPQALLWNDDRYYVPSYSEEKKGIIPFRIDRMRNVGIIDEQAFKDHEFVPSEYSRKVLKMYDGDIPEKKVVIEADNKYLINVIDRFGEDVETKQLNEDRFSAQIFVKPSSTFFAWVFQFRGEVIITAPIDVKENYIKMLTNAVESQK</sequence>
<dbReference type="Proteomes" id="UP000182192">
    <property type="component" value="Unassembled WGS sequence"/>
</dbReference>
<reference evidence="2 3" key="1">
    <citation type="submission" date="2016-10" db="EMBL/GenBank/DDBJ databases">
        <authorList>
            <person name="de Groot N.N."/>
        </authorList>
    </citation>
    <scope>NUCLEOTIDE SEQUENCE [LARGE SCALE GENOMIC DNA]</scope>
    <source>
        <strain evidence="2 3">AR67</strain>
    </source>
</reference>
<keyword evidence="2" id="KW-0238">DNA-binding</keyword>
<evidence type="ECO:0000259" key="1">
    <source>
        <dbReference type="Pfam" id="PF13280"/>
    </source>
</evidence>
<gene>
    <name evidence="2" type="ORF">SAMN02910406_03796</name>
</gene>
<dbReference type="EMBL" id="FOKQ01000076">
    <property type="protein sequence ID" value="SFD38976.1"/>
    <property type="molecule type" value="Genomic_DNA"/>
</dbReference>
<organism evidence="2 3">
    <name type="scientific">Ruminococcus albus</name>
    <dbReference type="NCBI Taxonomy" id="1264"/>
    <lineage>
        <taxon>Bacteria</taxon>
        <taxon>Bacillati</taxon>
        <taxon>Bacillota</taxon>
        <taxon>Clostridia</taxon>
        <taxon>Eubacteriales</taxon>
        <taxon>Oscillospiraceae</taxon>
        <taxon>Ruminococcus</taxon>
    </lineage>
</organism>
<evidence type="ECO:0000313" key="2">
    <source>
        <dbReference type="EMBL" id="SFD38976.1"/>
    </source>
</evidence>
<dbReference type="PROSITE" id="PS52050">
    <property type="entry name" value="WYL"/>
    <property type="match status" value="1"/>
</dbReference>